<feature type="region of interest" description="Disordered" evidence="11">
    <location>
        <begin position="69"/>
        <end position="127"/>
    </location>
</feature>
<feature type="domain" description="RING-type" evidence="12">
    <location>
        <begin position="180"/>
        <end position="234"/>
    </location>
</feature>
<dbReference type="Proteomes" id="UP000472267">
    <property type="component" value="Chromosome 20"/>
</dbReference>
<name>A0A672JB51_SALFA</name>
<dbReference type="PROSITE" id="PS00518">
    <property type="entry name" value="ZF_RING_1"/>
    <property type="match status" value="1"/>
</dbReference>
<dbReference type="PROSITE" id="PS50103">
    <property type="entry name" value="ZF_C3H1"/>
    <property type="match status" value="3"/>
</dbReference>
<keyword evidence="4" id="KW-0808">Transferase</keyword>
<evidence type="ECO:0000256" key="7">
    <source>
        <dbReference type="ARBA" id="ARBA00022771"/>
    </source>
</evidence>
<dbReference type="Gene3D" id="4.10.1000.10">
    <property type="entry name" value="Zinc finger, CCCH-type"/>
    <property type="match status" value="2"/>
</dbReference>
<evidence type="ECO:0000256" key="2">
    <source>
        <dbReference type="ARBA" id="ARBA00004906"/>
    </source>
</evidence>
<feature type="domain" description="C3H1-type" evidence="13">
    <location>
        <begin position="262"/>
        <end position="290"/>
    </location>
</feature>
<reference evidence="14" key="1">
    <citation type="submission" date="2019-06" db="EMBL/GenBank/DDBJ databases">
        <authorList>
            <consortium name="Wellcome Sanger Institute Data Sharing"/>
        </authorList>
    </citation>
    <scope>NUCLEOTIDE SEQUENCE [LARGE SCALE GENOMIC DNA]</scope>
</reference>
<accession>A0A672JB51</accession>
<dbReference type="InterPro" id="IPR000571">
    <property type="entry name" value="Znf_CCCH"/>
</dbReference>
<dbReference type="InParanoid" id="A0A672JB51"/>
<dbReference type="UniPathway" id="UPA00143"/>
<comment type="catalytic activity">
    <reaction evidence="1">
        <text>S-ubiquitinyl-[E2 ubiquitin-conjugating enzyme]-L-cysteine + [acceptor protein]-L-lysine = [E2 ubiquitin-conjugating enzyme]-L-cysteine + N(6)-ubiquitinyl-[acceptor protein]-L-lysine.</text>
        <dbReference type="EC" id="2.3.2.27"/>
    </reaction>
</comment>
<keyword evidence="7 10" id="KW-0863">Zinc-finger</keyword>
<dbReference type="InterPro" id="IPR041367">
    <property type="entry name" value="Znf-CCCH_4"/>
</dbReference>
<feature type="zinc finger region" description="C3H1-type" evidence="10">
    <location>
        <begin position="33"/>
        <end position="60"/>
    </location>
</feature>
<proteinExistence type="predicted"/>
<keyword evidence="15" id="KW-1185">Reference proteome</keyword>
<dbReference type="PROSITE" id="PS50089">
    <property type="entry name" value="ZF_RING_2"/>
    <property type="match status" value="1"/>
</dbReference>
<dbReference type="Ensembl" id="ENSSFAT00005052084.1">
    <property type="protein sequence ID" value="ENSSFAP00005050447.1"/>
    <property type="gene ID" value="ENSSFAG00005024335.1"/>
</dbReference>
<dbReference type="Pfam" id="PF18044">
    <property type="entry name" value="zf-CCCH_4"/>
    <property type="match status" value="2"/>
</dbReference>
<dbReference type="PANTHER" id="PTHR11224">
    <property type="entry name" value="MAKORIN-RELATED"/>
    <property type="match status" value="1"/>
</dbReference>
<evidence type="ECO:0000256" key="10">
    <source>
        <dbReference type="PROSITE-ProRule" id="PRU00723"/>
    </source>
</evidence>
<dbReference type="InterPro" id="IPR001841">
    <property type="entry name" value="Znf_RING"/>
</dbReference>
<evidence type="ECO:0000256" key="6">
    <source>
        <dbReference type="ARBA" id="ARBA00022737"/>
    </source>
</evidence>
<dbReference type="InterPro" id="IPR045072">
    <property type="entry name" value="MKRN-like"/>
</dbReference>
<dbReference type="GO" id="GO:0008270">
    <property type="term" value="F:zinc ion binding"/>
    <property type="evidence" value="ECO:0007669"/>
    <property type="project" value="UniProtKB-KW"/>
</dbReference>
<evidence type="ECO:0000256" key="9">
    <source>
        <dbReference type="ARBA" id="ARBA00022833"/>
    </source>
</evidence>
<keyword evidence="5 10" id="KW-0479">Metal-binding</keyword>
<keyword evidence="6" id="KW-0677">Repeat</keyword>
<evidence type="ECO:0000256" key="11">
    <source>
        <dbReference type="SAM" id="MobiDB-lite"/>
    </source>
</evidence>
<dbReference type="OMA" id="CLQCIMT"/>
<reference evidence="14" key="3">
    <citation type="submission" date="2025-09" db="UniProtKB">
        <authorList>
            <consortium name="Ensembl"/>
        </authorList>
    </citation>
    <scope>IDENTIFICATION</scope>
</reference>
<dbReference type="SUPFAM" id="SSF57850">
    <property type="entry name" value="RING/U-box"/>
    <property type="match status" value="1"/>
</dbReference>
<dbReference type="InterPro" id="IPR013083">
    <property type="entry name" value="Znf_RING/FYVE/PHD"/>
</dbReference>
<dbReference type="EC" id="2.3.2.27" evidence="3"/>
<dbReference type="SUPFAM" id="SSF90229">
    <property type="entry name" value="CCCH zinc finger"/>
    <property type="match status" value="2"/>
</dbReference>
<evidence type="ECO:0000259" key="13">
    <source>
        <dbReference type="PROSITE" id="PS50103"/>
    </source>
</evidence>
<dbReference type="SMART" id="SM00184">
    <property type="entry name" value="RING"/>
    <property type="match status" value="1"/>
</dbReference>
<evidence type="ECO:0000256" key="3">
    <source>
        <dbReference type="ARBA" id="ARBA00012483"/>
    </source>
</evidence>
<organism evidence="14 15">
    <name type="scientific">Salarias fasciatus</name>
    <name type="common">Jewelled blenny</name>
    <name type="synonym">Blennius fasciatus</name>
    <dbReference type="NCBI Taxonomy" id="181472"/>
    <lineage>
        <taxon>Eukaryota</taxon>
        <taxon>Metazoa</taxon>
        <taxon>Chordata</taxon>
        <taxon>Craniata</taxon>
        <taxon>Vertebrata</taxon>
        <taxon>Euteleostomi</taxon>
        <taxon>Actinopterygii</taxon>
        <taxon>Neopterygii</taxon>
        <taxon>Teleostei</taxon>
        <taxon>Neoteleostei</taxon>
        <taxon>Acanthomorphata</taxon>
        <taxon>Ovalentaria</taxon>
        <taxon>Blenniimorphae</taxon>
        <taxon>Blenniiformes</taxon>
        <taxon>Blennioidei</taxon>
        <taxon>Blenniidae</taxon>
        <taxon>Salariinae</taxon>
        <taxon>Salarias</taxon>
    </lineage>
</organism>
<keyword evidence="8" id="KW-0833">Ubl conjugation pathway</keyword>
<evidence type="ECO:0000256" key="5">
    <source>
        <dbReference type="ARBA" id="ARBA00022723"/>
    </source>
</evidence>
<dbReference type="InterPro" id="IPR017907">
    <property type="entry name" value="Znf_RING_CS"/>
</dbReference>
<evidence type="ECO:0000313" key="15">
    <source>
        <dbReference type="Proteomes" id="UP000472267"/>
    </source>
</evidence>
<evidence type="ECO:0000259" key="12">
    <source>
        <dbReference type="PROSITE" id="PS50089"/>
    </source>
</evidence>
<feature type="zinc finger region" description="C3H1-type" evidence="10">
    <location>
        <begin position="262"/>
        <end position="290"/>
    </location>
</feature>
<dbReference type="PANTHER" id="PTHR11224:SF39">
    <property type="entry name" value="RING-TYPE E3 UBIQUITIN TRANSFERASE"/>
    <property type="match status" value="1"/>
</dbReference>
<comment type="pathway">
    <text evidence="2">Protein modification; protein ubiquitination.</text>
</comment>
<evidence type="ECO:0000256" key="4">
    <source>
        <dbReference type="ARBA" id="ARBA00022679"/>
    </source>
</evidence>
<evidence type="ECO:0000256" key="1">
    <source>
        <dbReference type="ARBA" id="ARBA00000900"/>
    </source>
</evidence>
<dbReference type="Pfam" id="PF13639">
    <property type="entry name" value="zf-RING_2"/>
    <property type="match status" value="1"/>
</dbReference>
<gene>
    <name evidence="14" type="primary">mkrn4</name>
</gene>
<feature type="domain" description="C3H1-type" evidence="13">
    <location>
        <begin position="4"/>
        <end position="31"/>
    </location>
</feature>
<sequence length="311" mass="34424">MEAAGSQEICRLFMNGSCRFGSRCFFRHELPFPSSSQICRYFIKGQCWFGEQCRYRHVLQPEAYRAAADRRGSVPSVSSSSVPFSPDRRGSEPSVLQSEASRESRATSQTTATIIRPLPDSGPLIANTNEGQAQGILSAVAAASGSAEDAGAAAAAPASSAAQSKAEVAQAFLRSKEVTCGICMDKVYEKPDSRDHVFGILPNCSHSYCLKCIRTWRKSKDFGPDLVKNCPQCRVSSAFYVPHKYWVEGQEKDRLIAAFKQKFGKRRCHFYSQHGYCPFKAECLHRHDKPPAHRLTRVCMLIGLTLQPSVL</sequence>
<dbReference type="Gene3D" id="3.30.40.10">
    <property type="entry name" value="Zinc/RING finger domain, C3HC4 (zinc finger)"/>
    <property type="match status" value="1"/>
</dbReference>
<reference evidence="14" key="2">
    <citation type="submission" date="2025-08" db="UniProtKB">
        <authorList>
            <consortium name="Ensembl"/>
        </authorList>
    </citation>
    <scope>IDENTIFICATION</scope>
</reference>
<feature type="zinc finger region" description="C3H1-type" evidence="10">
    <location>
        <begin position="4"/>
        <end position="31"/>
    </location>
</feature>
<dbReference type="InterPro" id="IPR036855">
    <property type="entry name" value="Znf_CCCH_sf"/>
</dbReference>
<dbReference type="SMART" id="SM00356">
    <property type="entry name" value="ZnF_C3H1"/>
    <property type="match status" value="3"/>
</dbReference>
<dbReference type="GO" id="GO:0061630">
    <property type="term" value="F:ubiquitin protein ligase activity"/>
    <property type="evidence" value="ECO:0007669"/>
    <property type="project" value="UniProtKB-EC"/>
</dbReference>
<feature type="domain" description="C3H1-type" evidence="13">
    <location>
        <begin position="33"/>
        <end position="60"/>
    </location>
</feature>
<dbReference type="FunFam" id="3.30.40.10:FF:000117">
    <property type="entry name" value="Probable E3 ubiquitin-protein ligase makorin-1"/>
    <property type="match status" value="1"/>
</dbReference>
<protein>
    <recommendedName>
        <fullName evidence="3">RING-type E3 ubiquitin transferase</fullName>
        <ecNumber evidence="3">2.3.2.27</ecNumber>
    </recommendedName>
</protein>
<dbReference type="GO" id="GO:0000209">
    <property type="term" value="P:protein polyubiquitination"/>
    <property type="evidence" value="ECO:0007669"/>
    <property type="project" value="InterPro"/>
</dbReference>
<dbReference type="AlphaFoldDB" id="A0A672JB51"/>
<evidence type="ECO:0000313" key="14">
    <source>
        <dbReference type="Ensembl" id="ENSSFAP00005050447.1"/>
    </source>
</evidence>
<evidence type="ECO:0000256" key="8">
    <source>
        <dbReference type="ARBA" id="ARBA00022786"/>
    </source>
</evidence>
<feature type="compositionally biased region" description="Low complexity" evidence="11">
    <location>
        <begin position="73"/>
        <end position="85"/>
    </location>
</feature>
<keyword evidence="9 10" id="KW-0862">Zinc</keyword>